<name>A0A7Z0LRP7_9GAMM</name>
<protein>
    <submittedName>
        <fullName evidence="1">Uncharacterized protein</fullName>
    </submittedName>
</protein>
<gene>
    <name evidence="1" type="ORF">HZS80_06230</name>
</gene>
<dbReference type="RefSeq" id="WP_179915482.1">
    <property type="nucleotide sequence ID" value="NZ_CAXBPG010000007.1"/>
</dbReference>
<comment type="caution">
    <text evidence="1">The sequence shown here is derived from an EMBL/GenBank/DDBJ whole genome shotgun (WGS) entry which is preliminary data.</text>
</comment>
<dbReference type="Proteomes" id="UP000526892">
    <property type="component" value="Unassembled WGS sequence"/>
</dbReference>
<reference evidence="1 2" key="1">
    <citation type="journal article" date="2003" name="Extremophiles">
        <title>Halomonas glaciei sp. nov. isolated from fast ice of Adelie Land, Antarctica.</title>
        <authorList>
            <person name="Reddy G.S."/>
            <person name="Raghavan P.U."/>
            <person name="Sarita N.B."/>
            <person name="Prakash J.S."/>
            <person name="Nagesh N."/>
            <person name="Delille D."/>
            <person name="Shivaji S."/>
        </authorList>
    </citation>
    <scope>NUCLEOTIDE SEQUENCE [LARGE SCALE GENOMIC DNA]</scope>
    <source>
        <strain evidence="1 2">DD39</strain>
    </source>
</reference>
<dbReference type="AlphaFoldDB" id="A0A7Z0LRP7"/>
<organism evidence="1 2">
    <name type="scientific">Vreelandella glaciei</name>
    <dbReference type="NCBI Taxonomy" id="186761"/>
    <lineage>
        <taxon>Bacteria</taxon>
        <taxon>Pseudomonadati</taxon>
        <taxon>Pseudomonadota</taxon>
        <taxon>Gammaproteobacteria</taxon>
        <taxon>Oceanospirillales</taxon>
        <taxon>Halomonadaceae</taxon>
        <taxon>Vreelandella</taxon>
    </lineage>
</organism>
<dbReference type="EMBL" id="JACCDE010000006">
    <property type="protein sequence ID" value="NYS77316.1"/>
    <property type="molecule type" value="Genomic_DNA"/>
</dbReference>
<sequence>MSLTPLQKQALADDLVNLMERFQRYVDHHPDTYEAVITQPSSDHLVIKIQPAHDSADLIFHR</sequence>
<accession>A0A7Z0LRP7</accession>
<evidence type="ECO:0000313" key="1">
    <source>
        <dbReference type="EMBL" id="NYS77316.1"/>
    </source>
</evidence>
<keyword evidence="2" id="KW-1185">Reference proteome</keyword>
<evidence type="ECO:0000313" key="2">
    <source>
        <dbReference type="Proteomes" id="UP000526892"/>
    </source>
</evidence>
<proteinExistence type="predicted"/>